<gene>
    <name evidence="4" type="ORF">NEE01_14590</name>
</gene>
<keyword evidence="2" id="KW-0560">Oxidoreductase</keyword>
<dbReference type="InterPro" id="IPR029039">
    <property type="entry name" value="Flavoprotein-like_sf"/>
</dbReference>
<protein>
    <submittedName>
        <fullName evidence="4">NAD(P)H-dependent oxidoreductase</fullName>
    </submittedName>
</protein>
<dbReference type="AlphaFoldDB" id="A0AA41ZG51"/>
<dbReference type="GO" id="GO:0005829">
    <property type="term" value="C:cytosol"/>
    <property type="evidence" value="ECO:0007669"/>
    <property type="project" value="TreeGrafter"/>
</dbReference>
<evidence type="ECO:0000259" key="3">
    <source>
        <dbReference type="Pfam" id="PF02525"/>
    </source>
</evidence>
<dbReference type="GO" id="GO:0003955">
    <property type="term" value="F:NAD(P)H dehydrogenase (quinone) activity"/>
    <property type="evidence" value="ECO:0007669"/>
    <property type="project" value="TreeGrafter"/>
</dbReference>
<proteinExistence type="inferred from homology"/>
<name>A0AA41ZG51_9SPHN</name>
<reference evidence="4" key="1">
    <citation type="submission" date="2022-06" db="EMBL/GenBank/DDBJ databases">
        <title>Sphingomonas sp. nov. isolated from rhizosphere soil of tomato.</title>
        <authorList>
            <person name="Dong H."/>
            <person name="Gao R."/>
        </authorList>
    </citation>
    <scope>NUCLEOTIDE SEQUENCE</scope>
    <source>
        <strain evidence="4">MMSM24</strain>
    </source>
</reference>
<comment type="caution">
    <text evidence="4">The sequence shown here is derived from an EMBL/GenBank/DDBJ whole genome shotgun (WGS) entry which is preliminary data.</text>
</comment>
<dbReference type="PANTHER" id="PTHR10204:SF34">
    <property type="entry name" value="NAD(P)H DEHYDROGENASE [QUINONE] 1 ISOFORM 1"/>
    <property type="match status" value="1"/>
</dbReference>
<evidence type="ECO:0000313" key="5">
    <source>
        <dbReference type="Proteomes" id="UP001165565"/>
    </source>
</evidence>
<accession>A0AA41ZG51</accession>
<comment type="similarity">
    <text evidence="1">Belongs to the NAD(P)H dehydrogenase (quinone) family.</text>
</comment>
<dbReference type="InterPro" id="IPR003680">
    <property type="entry name" value="Flavodoxin_fold"/>
</dbReference>
<evidence type="ECO:0000256" key="2">
    <source>
        <dbReference type="ARBA" id="ARBA00023002"/>
    </source>
</evidence>
<dbReference type="Proteomes" id="UP001165565">
    <property type="component" value="Unassembled WGS sequence"/>
</dbReference>
<dbReference type="PANTHER" id="PTHR10204">
    <property type="entry name" value="NAD P H OXIDOREDUCTASE-RELATED"/>
    <property type="match status" value="1"/>
</dbReference>
<sequence length="228" mass="25591">MSDVTPADLHHLIVVGHPDRNSFNHAVAAAYADMVRQCGQSPTIRDLYAIGFDPLLRSTERPESKGFHLSPDVEWELELIRTASVITLVYPIWFGMPPAIITGYIDRVLGAGLTATAIRHNQPHEMLANKYFVLVTTSGSTLPWLAERGQWEGMRESFDSYLETIFSFAEVEHEHLDSIVSPLSPDYAAQCLGRVADRARFACSAVLCRAHEQQKIEKLKHYQERGSL</sequence>
<organism evidence="4 5">
    <name type="scientific">Sphingomonas lycopersici</name>
    <dbReference type="NCBI Taxonomy" id="2951807"/>
    <lineage>
        <taxon>Bacteria</taxon>
        <taxon>Pseudomonadati</taxon>
        <taxon>Pseudomonadota</taxon>
        <taxon>Alphaproteobacteria</taxon>
        <taxon>Sphingomonadales</taxon>
        <taxon>Sphingomonadaceae</taxon>
        <taxon>Sphingomonas</taxon>
    </lineage>
</organism>
<dbReference type="EMBL" id="JANFAV010000010">
    <property type="protein sequence ID" value="MCW6536006.1"/>
    <property type="molecule type" value="Genomic_DNA"/>
</dbReference>
<dbReference type="RefSeq" id="WP_265269433.1">
    <property type="nucleotide sequence ID" value="NZ_JANFAV010000010.1"/>
</dbReference>
<dbReference type="InterPro" id="IPR051545">
    <property type="entry name" value="NAD(P)H_dehydrogenase_qn"/>
</dbReference>
<feature type="domain" description="Flavodoxin-like fold" evidence="3">
    <location>
        <begin position="10"/>
        <end position="171"/>
    </location>
</feature>
<dbReference type="SUPFAM" id="SSF52218">
    <property type="entry name" value="Flavoproteins"/>
    <property type="match status" value="1"/>
</dbReference>
<dbReference type="Gene3D" id="3.40.50.360">
    <property type="match status" value="1"/>
</dbReference>
<evidence type="ECO:0000256" key="1">
    <source>
        <dbReference type="ARBA" id="ARBA00006252"/>
    </source>
</evidence>
<evidence type="ECO:0000313" key="4">
    <source>
        <dbReference type="EMBL" id="MCW6536006.1"/>
    </source>
</evidence>
<dbReference type="Pfam" id="PF02525">
    <property type="entry name" value="Flavodoxin_2"/>
    <property type="match status" value="1"/>
</dbReference>
<keyword evidence="5" id="KW-1185">Reference proteome</keyword>